<sequence length="53" mass="5469">MDDLTVHIDTLVVELPAAEITALLGGSTAGLRAAVAAAVLADEDVRRRVAGQR</sequence>
<dbReference type="RefSeq" id="WP_166664209.1">
    <property type="nucleotide sequence ID" value="NZ_SOCP01000008.1"/>
</dbReference>
<evidence type="ECO:0000313" key="2">
    <source>
        <dbReference type="Proteomes" id="UP000294927"/>
    </source>
</evidence>
<reference evidence="1 2" key="1">
    <citation type="submission" date="2019-03" db="EMBL/GenBank/DDBJ databases">
        <title>Genomic Encyclopedia of Archaeal and Bacterial Type Strains, Phase II (KMG-II): from individual species to whole genera.</title>
        <authorList>
            <person name="Goeker M."/>
        </authorList>
    </citation>
    <scope>NUCLEOTIDE SEQUENCE [LARGE SCALE GENOMIC DNA]</scope>
    <source>
        <strain evidence="1 2">DSM 45499</strain>
    </source>
</reference>
<organism evidence="1 2">
    <name type="scientific">Actinophytocola oryzae</name>
    <dbReference type="NCBI Taxonomy" id="502181"/>
    <lineage>
        <taxon>Bacteria</taxon>
        <taxon>Bacillati</taxon>
        <taxon>Actinomycetota</taxon>
        <taxon>Actinomycetes</taxon>
        <taxon>Pseudonocardiales</taxon>
        <taxon>Pseudonocardiaceae</taxon>
    </lineage>
</organism>
<evidence type="ECO:0000313" key="1">
    <source>
        <dbReference type="EMBL" id="TDV48773.1"/>
    </source>
</evidence>
<evidence type="ECO:0008006" key="3">
    <source>
        <dbReference type="Google" id="ProtNLM"/>
    </source>
</evidence>
<dbReference type="AlphaFoldDB" id="A0A4R7VHF1"/>
<accession>A0A4R7VHF1</accession>
<name>A0A4R7VHF1_9PSEU</name>
<keyword evidence="2" id="KW-1185">Reference proteome</keyword>
<dbReference type="Proteomes" id="UP000294927">
    <property type="component" value="Unassembled WGS sequence"/>
</dbReference>
<dbReference type="EMBL" id="SOCP01000008">
    <property type="protein sequence ID" value="TDV48773.1"/>
    <property type="molecule type" value="Genomic_DNA"/>
</dbReference>
<gene>
    <name evidence="1" type="ORF">CLV71_108133</name>
</gene>
<proteinExistence type="predicted"/>
<comment type="caution">
    <text evidence="1">The sequence shown here is derived from an EMBL/GenBank/DDBJ whole genome shotgun (WGS) entry which is preliminary data.</text>
</comment>
<protein>
    <recommendedName>
        <fullName evidence="3">FXSXX-COOH protein</fullName>
    </recommendedName>
</protein>